<gene>
    <name evidence="3" type="ORF">EV664_108103</name>
</gene>
<keyword evidence="4" id="KW-1185">Reference proteome</keyword>
<keyword evidence="2" id="KW-1133">Transmembrane helix</keyword>
<keyword evidence="2" id="KW-0812">Transmembrane</keyword>
<feature type="region of interest" description="Disordered" evidence="1">
    <location>
        <begin position="1"/>
        <end position="43"/>
    </location>
</feature>
<name>A0A4R6FI99_9SPHN</name>
<reference evidence="3 4" key="1">
    <citation type="submission" date="2019-03" db="EMBL/GenBank/DDBJ databases">
        <title>Genomic Encyclopedia of Type Strains, Phase IV (KMG-IV): sequencing the most valuable type-strain genomes for metagenomic binning, comparative biology and taxonomic classification.</title>
        <authorList>
            <person name="Goeker M."/>
        </authorList>
    </citation>
    <scope>NUCLEOTIDE SEQUENCE [LARGE SCALE GENOMIC DNA]</scope>
    <source>
        <strain evidence="3 4">DSM 25059</strain>
    </source>
</reference>
<evidence type="ECO:0000256" key="1">
    <source>
        <dbReference type="SAM" id="MobiDB-lite"/>
    </source>
</evidence>
<dbReference type="RefSeq" id="WP_133496015.1">
    <property type="nucleotide sequence ID" value="NZ_BMLU01000008.1"/>
</dbReference>
<comment type="caution">
    <text evidence="3">The sequence shown here is derived from an EMBL/GenBank/DDBJ whole genome shotgun (WGS) entry which is preliminary data.</text>
</comment>
<evidence type="ECO:0000256" key="2">
    <source>
        <dbReference type="SAM" id="Phobius"/>
    </source>
</evidence>
<dbReference type="EMBL" id="SNWD01000008">
    <property type="protein sequence ID" value="TDN81161.1"/>
    <property type="molecule type" value="Genomic_DNA"/>
</dbReference>
<evidence type="ECO:0000313" key="4">
    <source>
        <dbReference type="Proteomes" id="UP000295493"/>
    </source>
</evidence>
<accession>A0A4R6FI99</accession>
<dbReference type="Proteomes" id="UP000295493">
    <property type="component" value="Unassembled WGS sequence"/>
</dbReference>
<dbReference type="AlphaFoldDB" id="A0A4R6FI99"/>
<protein>
    <submittedName>
        <fullName evidence="3">Uncharacterized protein</fullName>
    </submittedName>
</protein>
<evidence type="ECO:0000313" key="3">
    <source>
        <dbReference type="EMBL" id="TDN81161.1"/>
    </source>
</evidence>
<feature type="transmembrane region" description="Helical" evidence="2">
    <location>
        <begin position="53"/>
        <end position="73"/>
    </location>
</feature>
<organism evidence="3 4">
    <name type="scientific">Stakelama pacifica</name>
    <dbReference type="NCBI Taxonomy" id="517720"/>
    <lineage>
        <taxon>Bacteria</taxon>
        <taxon>Pseudomonadati</taxon>
        <taxon>Pseudomonadota</taxon>
        <taxon>Alphaproteobacteria</taxon>
        <taxon>Sphingomonadales</taxon>
        <taxon>Sphingomonadaceae</taxon>
        <taxon>Stakelama</taxon>
    </lineage>
</organism>
<feature type="compositionally biased region" description="Low complexity" evidence="1">
    <location>
        <begin position="29"/>
        <end position="43"/>
    </location>
</feature>
<proteinExistence type="predicted"/>
<sequence length="75" mass="7574">MSHDQKPTRVRVVGSSTANAPTNAAGKLQTGATANAADGAAQAEQTASRGGRIGLILLFVIAAALGGVLQAWFLR</sequence>
<keyword evidence="2" id="KW-0472">Membrane</keyword>